<dbReference type="InterPro" id="IPR004839">
    <property type="entry name" value="Aminotransferase_I/II_large"/>
</dbReference>
<evidence type="ECO:0000313" key="7">
    <source>
        <dbReference type="EMBL" id="MBC6010368.1"/>
    </source>
</evidence>
<keyword evidence="3" id="KW-0805">Transcription regulation</keyword>
<dbReference type="SMART" id="SM00345">
    <property type="entry name" value="HTH_GNTR"/>
    <property type="match status" value="1"/>
</dbReference>
<dbReference type="CDD" id="cd07377">
    <property type="entry name" value="WHTH_GntR"/>
    <property type="match status" value="1"/>
</dbReference>
<name>A0ABR7KCC1_9FIRM</name>
<keyword evidence="7" id="KW-0808">Transferase</keyword>
<proteinExistence type="inferred from homology"/>
<dbReference type="CDD" id="cd00609">
    <property type="entry name" value="AAT_like"/>
    <property type="match status" value="1"/>
</dbReference>
<sequence>MLTYSFDENNHKSLYQQLYTFIKNDILEGHLTADEKLPSKRTFAKNLGISIITIENAYAQLMAEGYIYSLPKKGFYVSPINNKTPLIPAKMIHKPSIKKESYWCDFSSNQTPAHLFPFTTWSKLMKDVLNEHQSELMINPPVGGIYELREAISHHLKEFRNMDVEPERIIIGAGTEYLYGLLVQLLGLDLVYAVENPGYNKILDVYSSLGAKCVPIDMDEQGILVNQLEDLDVDIAHISPSHHFPTGIIMPVSRRYELLGWANKKEHRYIIEDDYDSELRLSGQPIPALQSIDLSEKVIYMNTFTKTLASTIRISYMVLPHHLLELYNKKLSFYACTVSNFEQYTLASFINEHYFDKHITKLRNHYHNKRDAIVKMLEESSLKDMITISKEDAGLHFLITIHTHMSDETLINKLKEEGIHLRAISHYYLKNIPHTSHTFIMNYSSIDLDKLPQAIEILEKILY</sequence>
<dbReference type="InterPro" id="IPR036390">
    <property type="entry name" value="WH_DNA-bd_sf"/>
</dbReference>
<keyword evidence="7" id="KW-0032">Aminotransferase</keyword>
<dbReference type="Gene3D" id="1.10.10.10">
    <property type="entry name" value="Winged helix-like DNA-binding domain superfamily/Winged helix DNA-binding domain"/>
    <property type="match status" value="1"/>
</dbReference>
<dbReference type="InterPro" id="IPR000524">
    <property type="entry name" value="Tscrpt_reg_HTH_GntR"/>
</dbReference>
<dbReference type="InterPro" id="IPR051446">
    <property type="entry name" value="HTH_trans_reg/aminotransferase"/>
</dbReference>
<evidence type="ECO:0000256" key="5">
    <source>
        <dbReference type="ARBA" id="ARBA00023163"/>
    </source>
</evidence>
<keyword evidence="4" id="KW-0238">DNA-binding</keyword>
<dbReference type="GO" id="GO:0008483">
    <property type="term" value="F:transaminase activity"/>
    <property type="evidence" value="ECO:0007669"/>
    <property type="project" value="UniProtKB-KW"/>
</dbReference>
<dbReference type="SUPFAM" id="SSF46785">
    <property type="entry name" value="Winged helix' DNA-binding domain"/>
    <property type="match status" value="1"/>
</dbReference>
<dbReference type="RefSeq" id="WP_187012576.1">
    <property type="nucleotide sequence ID" value="NZ_JACRWG010000038.1"/>
</dbReference>
<comment type="similarity">
    <text evidence="1">In the C-terminal section; belongs to the class-I pyridoxal-phosphate-dependent aminotransferase family.</text>
</comment>
<evidence type="ECO:0000256" key="1">
    <source>
        <dbReference type="ARBA" id="ARBA00005384"/>
    </source>
</evidence>
<evidence type="ECO:0000256" key="3">
    <source>
        <dbReference type="ARBA" id="ARBA00023015"/>
    </source>
</evidence>
<protein>
    <submittedName>
        <fullName evidence="7">PLP-dependent aminotransferase family protein</fullName>
    </submittedName>
</protein>
<dbReference type="Pfam" id="PF00155">
    <property type="entry name" value="Aminotran_1_2"/>
    <property type="match status" value="1"/>
</dbReference>
<evidence type="ECO:0000256" key="4">
    <source>
        <dbReference type="ARBA" id="ARBA00023125"/>
    </source>
</evidence>
<organism evidence="7 8">
    <name type="scientific">Catenibacterium faecis</name>
    <dbReference type="NCBI Taxonomy" id="2764323"/>
    <lineage>
        <taxon>Bacteria</taxon>
        <taxon>Bacillati</taxon>
        <taxon>Bacillota</taxon>
        <taxon>Erysipelotrichia</taxon>
        <taxon>Erysipelotrichales</taxon>
        <taxon>Coprobacillaceae</taxon>
        <taxon>Catenibacterium</taxon>
    </lineage>
</organism>
<keyword evidence="5" id="KW-0804">Transcription</keyword>
<evidence type="ECO:0000259" key="6">
    <source>
        <dbReference type="PROSITE" id="PS50949"/>
    </source>
</evidence>
<dbReference type="Proteomes" id="UP000603474">
    <property type="component" value="Unassembled WGS sequence"/>
</dbReference>
<dbReference type="PROSITE" id="PS50949">
    <property type="entry name" value="HTH_GNTR"/>
    <property type="match status" value="1"/>
</dbReference>
<dbReference type="InterPro" id="IPR036388">
    <property type="entry name" value="WH-like_DNA-bd_sf"/>
</dbReference>
<dbReference type="InterPro" id="IPR015421">
    <property type="entry name" value="PyrdxlP-dep_Trfase_major"/>
</dbReference>
<keyword evidence="8" id="KW-1185">Reference proteome</keyword>
<dbReference type="PANTHER" id="PTHR46577">
    <property type="entry name" value="HTH-TYPE TRANSCRIPTIONAL REGULATORY PROTEIN GABR"/>
    <property type="match status" value="1"/>
</dbReference>
<accession>A0ABR7KCC1</accession>
<dbReference type="PANTHER" id="PTHR46577:SF1">
    <property type="entry name" value="HTH-TYPE TRANSCRIPTIONAL REGULATORY PROTEIN GABR"/>
    <property type="match status" value="1"/>
</dbReference>
<reference evidence="7 8" key="1">
    <citation type="submission" date="2020-08" db="EMBL/GenBank/DDBJ databases">
        <authorList>
            <person name="Liu C."/>
            <person name="Sun Q."/>
        </authorList>
    </citation>
    <scope>NUCLEOTIDE SEQUENCE [LARGE SCALE GENOMIC DNA]</scope>
    <source>
        <strain evidence="7 8">NSJ-22</strain>
    </source>
</reference>
<dbReference type="Gene3D" id="3.40.640.10">
    <property type="entry name" value="Type I PLP-dependent aspartate aminotransferase-like (Major domain)"/>
    <property type="match status" value="1"/>
</dbReference>
<evidence type="ECO:0000313" key="8">
    <source>
        <dbReference type="Proteomes" id="UP000603474"/>
    </source>
</evidence>
<evidence type="ECO:0000256" key="2">
    <source>
        <dbReference type="ARBA" id="ARBA00022898"/>
    </source>
</evidence>
<comment type="caution">
    <text evidence="7">The sequence shown here is derived from an EMBL/GenBank/DDBJ whole genome shotgun (WGS) entry which is preliminary data.</text>
</comment>
<dbReference type="SUPFAM" id="SSF53383">
    <property type="entry name" value="PLP-dependent transferases"/>
    <property type="match status" value="1"/>
</dbReference>
<keyword evidence="2" id="KW-0663">Pyridoxal phosphate</keyword>
<gene>
    <name evidence="7" type="ORF">H8909_08940</name>
</gene>
<dbReference type="EMBL" id="JACRWG010000038">
    <property type="protein sequence ID" value="MBC6010368.1"/>
    <property type="molecule type" value="Genomic_DNA"/>
</dbReference>
<dbReference type="Pfam" id="PF00392">
    <property type="entry name" value="GntR"/>
    <property type="match status" value="1"/>
</dbReference>
<feature type="domain" description="HTH gntR-type" evidence="6">
    <location>
        <begin position="12"/>
        <end position="80"/>
    </location>
</feature>
<dbReference type="InterPro" id="IPR015424">
    <property type="entry name" value="PyrdxlP-dep_Trfase"/>
</dbReference>